<feature type="transmembrane region" description="Helical" evidence="7">
    <location>
        <begin position="364"/>
        <end position="389"/>
    </location>
</feature>
<feature type="transmembrane region" description="Helical" evidence="7">
    <location>
        <begin position="206"/>
        <end position="226"/>
    </location>
</feature>
<dbReference type="Proteomes" id="UP000663929">
    <property type="component" value="Chromosome"/>
</dbReference>
<dbReference type="AlphaFoldDB" id="A0A8A4TDL2"/>
<dbReference type="RefSeq" id="WP_237377324.1">
    <property type="nucleotide sequence ID" value="NZ_CP071793.1"/>
</dbReference>
<dbReference type="Pfam" id="PF03522">
    <property type="entry name" value="SLC12"/>
    <property type="match status" value="1"/>
</dbReference>
<evidence type="ECO:0000313" key="10">
    <source>
        <dbReference type="EMBL" id="QTD47657.1"/>
    </source>
</evidence>
<protein>
    <submittedName>
        <fullName evidence="10">Amino acid permease</fullName>
    </submittedName>
</protein>
<dbReference type="KEGG" id="scor:J3U87_18855"/>
<evidence type="ECO:0000259" key="9">
    <source>
        <dbReference type="Pfam" id="PF03522"/>
    </source>
</evidence>
<keyword evidence="6 7" id="KW-0472">Membrane</keyword>
<feature type="transmembrane region" description="Helical" evidence="7">
    <location>
        <begin position="21"/>
        <end position="43"/>
    </location>
</feature>
<evidence type="ECO:0000256" key="4">
    <source>
        <dbReference type="ARBA" id="ARBA00022692"/>
    </source>
</evidence>
<feature type="domain" description="Amino acid permease/ SLC12A" evidence="8">
    <location>
        <begin position="24"/>
        <end position="486"/>
    </location>
</feature>
<feature type="domain" description="SLC12A transporter C-terminal" evidence="9">
    <location>
        <begin position="497"/>
        <end position="586"/>
    </location>
</feature>
<evidence type="ECO:0000313" key="11">
    <source>
        <dbReference type="Proteomes" id="UP000663929"/>
    </source>
</evidence>
<evidence type="ECO:0000259" key="8">
    <source>
        <dbReference type="Pfam" id="PF00324"/>
    </source>
</evidence>
<evidence type="ECO:0000256" key="2">
    <source>
        <dbReference type="ARBA" id="ARBA00010593"/>
    </source>
</evidence>
<feature type="transmembrane region" description="Helical" evidence="7">
    <location>
        <begin position="246"/>
        <end position="265"/>
    </location>
</feature>
<evidence type="ECO:0000256" key="3">
    <source>
        <dbReference type="ARBA" id="ARBA00022448"/>
    </source>
</evidence>
<feature type="transmembrane region" description="Helical" evidence="7">
    <location>
        <begin position="97"/>
        <end position="117"/>
    </location>
</feature>
<evidence type="ECO:0000256" key="1">
    <source>
        <dbReference type="ARBA" id="ARBA00004141"/>
    </source>
</evidence>
<dbReference type="InterPro" id="IPR004841">
    <property type="entry name" value="AA-permease/SLC12A_dom"/>
</dbReference>
<dbReference type="PANTHER" id="PTHR11827">
    <property type="entry name" value="SOLUTE CARRIER FAMILY 12, CATION COTRANSPORTERS"/>
    <property type="match status" value="1"/>
</dbReference>
<feature type="transmembrane region" description="Helical" evidence="7">
    <location>
        <begin position="49"/>
        <end position="76"/>
    </location>
</feature>
<reference evidence="10" key="1">
    <citation type="submission" date="2021-03" db="EMBL/GenBank/DDBJ databases">
        <title>Acanthopleuribacteraceae sp. M133.</title>
        <authorList>
            <person name="Wang G."/>
        </authorList>
    </citation>
    <scope>NUCLEOTIDE SEQUENCE</scope>
    <source>
        <strain evidence="10">M133</strain>
    </source>
</reference>
<keyword evidence="11" id="KW-1185">Reference proteome</keyword>
<proteinExistence type="inferred from homology"/>
<dbReference type="InterPro" id="IPR004842">
    <property type="entry name" value="SLC12A_fam"/>
</dbReference>
<dbReference type="Gene3D" id="1.20.1740.10">
    <property type="entry name" value="Amino acid/polyamine transporter I"/>
    <property type="match status" value="1"/>
</dbReference>
<comment type="similarity">
    <text evidence="2">Belongs to the SLC12A transporter family.</text>
</comment>
<feature type="transmembrane region" description="Helical" evidence="7">
    <location>
        <begin position="341"/>
        <end position="358"/>
    </location>
</feature>
<comment type="subcellular location">
    <subcellularLocation>
        <location evidence="1">Membrane</location>
        <topology evidence="1">Multi-pass membrane protein</topology>
    </subcellularLocation>
</comment>
<dbReference type="Pfam" id="PF00324">
    <property type="entry name" value="AA_permease"/>
    <property type="match status" value="1"/>
</dbReference>
<feature type="transmembrane region" description="Helical" evidence="7">
    <location>
        <begin position="137"/>
        <end position="156"/>
    </location>
</feature>
<keyword evidence="3" id="KW-0813">Transport</keyword>
<sequence length="751" mass="82241">MNDANNTEQANILSRNQFGTFGGVFTPSILTILGVIMFLRAGFVIGQSGILGAIIILALCKLITTFTAASIAAVCTNMQVRGGGAYFMISRVLGPEFGGAIGIALFFAQALSVPFYILGFTEALVVTFPNLTDYFQIIALISAALLFVISYVGATWAIKAQYFIMALLGLSIIVFMGGAFMRFSPETLSANWEAGYTLIPDAEGSYNFWIILAIYFPAVTGILAGVNMSGDLRNPTQSIPQGTFQAVAVGFVIYLIQIFACGAAFNRSELIERPFEILKDHAMFGMGWLVVAGMFAAALSSALGSYLGAPRILQAVARDRILEVLKPFAKGTEQGDEPRRGLIFTGVLTVVVLLVVGNDAGGGALNSVAAIITMFFLYTYGMVNLAAFIEAVGDNPSFRPRFRVFHWGTALLGAIGCVGIAFLINSAAALMAVLVLGGLLWFIKTRELQTTFGDARRGFVFAGARKNLLRLTMMEEDPKNWRPTVLVFTGNPDVREYLVSYGVWLESNRGIVILCNVLVGTFEELGHRRPVALTRLEKFCRDKNIQAFPSVVVAPELMQGISSTLQASAIGPIRPNLVMFGWSSELDRMSVLLRYLRIAERMGMGLILLYARGMPEPRTKKRIDVWWRGHKNGELMVILAHLLSRNWEWGRSEIRVLRLIGDSSEREEARTEMDGLIDEARVDAKVELIESGKPFPEILHEASGSSDCVFLGFEPPAKGAEEPWHQAYKAMLRRMPTTILVSSTGIEDMRA</sequence>
<name>A0A8A4TDL2_SULCO</name>
<keyword evidence="5 7" id="KW-1133">Transmembrane helix</keyword>
<feature type="transmembrane region" description="Helical" evidence="7">
    <location>
        <begin position="285"/>
        <end position="309"/>
    </location>
</feature>
<evidence type="ECO:0000256" key="6">
    <source>
        <dbReference type="ARBA" id="ARBA00023136"/>
    </source>
</evidence>
<accession>A0A8A4TDL2</accession>
<dbReference type="FunFam" id="1.20.1740.10:FF:000013">
    <property type="entry name" value="Solute carrier family 12 member"/>
    <property type="match status" value="1"/>
</dbReference>
<gene>
    <name evidence="10" type="ORF">J3U87_18855</name>
</gene>
<dbReference type="PANTHER" id="PTHR11827:SF72">
    <property type="entry name" value="GH08340P"/>
    <property type="match status" value="1"/>
</dbReference>
<feature type="transmembrane region" description="Helical" evidence="7">
    <location>
        <begin position="163"/>
        <end position="183"/>
    </location>
</feature>
<feature type="transmembrane region" description="Helical" evidence="7">
    <location>
        <begin position="410"/>
        <end position="443"/>
    </location>
</feature>
<dbReference type="EMBL" id="CP071793">
    <property type="protein sequence ID" value="QTD47657.1"/>
    <property type="molecule type" value="Genomic_DNA"/>
</dbReference>
<dbReference type="GO" id="GO:0015377">
    <property type="term" value="F:chloride:monoatomic cation symporter activity"/>
    <property type="evidence" value="ECO:0007669"/>
    <property type="project" value="InterPro"/>
</dbReference>
<organism evidence="10 11">
    <name type="scientific">Sulfidibacter corallicola</name>
    <dbReference type="NCBI Taxonomy" id="2818388"/>
    <lineage>
        <taxon>Bacteria</taxon>
        <taxon>Pseudomonadati</taxon>
        <taxon>Acidobacteriota</taxon>
        <taxon>Holophagae</taxon>
        <taxon>Acanthopleuribacterales</taxon>
        <taxon>Acanthopleuribacteraceae</taxon>
        <taxon>Sulfidibacter</taxon>
    </lineage>
</organism>
<dbReference type="GO" id="GO:0016020">
    <property type="term" value="C:membrane"/>
    <property type="evidence" value="ECO:0007669"/>
    <property type="project" value="UniProtKB-SubCell"/>
</dbReference>
<dbReference type="InterPro" id="IPR018491">
    <property type="entry name" value="SLC12_C"/>
</dbReference>
<evidence type="ECO:0000256" key="7">
    <source>
        <dbReference type="SAM" id="Phobius"/>
    </source>
</evidence>
<keyword evidence="4 7" id="KW-0812">Transmembrane</keyword>
<evidence type="ECO:0000256" key="5">
    <source>
        <dbReference type="ARBA" id="ARBA00022989"/>
    </source>
</evidence>